<evidence type="ECO:0000256" key="3">
    <source>
        <dbReference type="ARBA" id="ARBA00022692"/>
    </source>
</evidence>
<evidence type="ECO:0000313" key="12">
    <source>
        <dbReference type="Proteomes" id="UP000245383"/>
    </source>
</evidence>
<dbReference type="InterPro" id="IPR001199">
    <property type="entry name" value="Cyt_B5-like_heme/steroid-bd"/>
</dbReference>
<dbReference type="PRINTS" id="PR00363">
    <property type="entry name" value="CYTOCHROMEB5"/>
</dbReference>
<keyword evidence="12" id="KW-1185">Reference proteome</keyword>
<dbReference type="SMART" id="SM01117">
    <property type="entry name" value="Cyt-b5"/>
    <property type="match status" value="1"/>
</dbReference>
<evidence type="ECO:0000313" key="11">
    <source>
        <dbReference type="EMBL" id="PVU93563.1"/>
    </source>
</evidence>
<dbReference type="Proteomes" id="UP000245383">
    <property type="component" value="Unassembled WGS sequence"/>
</dbReference>
<dbReference type="InterPro" id="IPR050668">
    <property type="entry name" value="Cytochrome_b5"/>
</dbReference>
<evidence type="ECO:0000256" key="5">
    <source>
        <dbReference type="ARBA" id="ARBA00023004"/>
    </source>
</evidence>
<evidence type="ECO:0000256" key="1">
    <source>
        <dbReference type="ARBA" id="ARBA00004370"/>
    </source>
</evidence>
<keyword evidence="2 8" id="KW-0349">Heme</keyword>
<dbReference type="SUPFAM" id="SSF55856">
    <property type="entry name" value="Cytochrome b5-like heme/steroid binding domain"/>
    <property type="match status" value="1"/>
</dbReference>
<dbReference type="GO" id="GO:0020037">
    <property type="term" value="F:heme binding"/>
    <property type="evidence" value="ECO:0007669"/>
    <property type="project" value="UniProtKB-UniRule"/>
</dbReference>
<comment type="subcellular location">
    <subcellularLocation>
        <location evidence="1">Membrane</location>
    </subcellularLocation>
</comment>
<comment type="similarity">
    <text evidence="7 8">Belongs to the cytochrome b5 family.</text>
</comment>
<keyword evidence="4 8" id="KW-0479">Metal-binding</keyword>
<dbReference type="EMBL" id="MBFR01000124">
    <property type="protein sequence ID" value="PVU93563.1"/>
    <property type="molecule type" value="Genomic_DNA"/>
</dbReference>
<dbReference type="PANTHER" id="PTHR19359">
    <property type="entry name" value="CYTOCHROME B5"/>
    <property type="match status" value="1"/>
</dbReference>
<dbReference type="Pfam" id="PF00173">
    <property type="entry name" value="Cyt-b5"/>
    <property type="match status" value="1"/>
</dbReference>
<comment type="caution">
    <text evidence="10">The sequence shown here is derived from an EMBL/GenBank/DDBJ whole genome shotgun (WGS) entry which is preliminary data.</text>
</comment>
<protein>
    <recommendedName>
        <fullName evidence="9">Cytochrome b5 heme-binding domain-containing protein</fullName>
    </recommendedName>
</protein>
<gene>
    <name evidence="11" type="ORF">BB561_003207</name>
    <name evidence="10" type="ORF">BB561_006842</name>
</gene>
<dbReference type="PROSITE" id="PS00191">
    <property type="entry name" value="CYTOCHROME_B5_1"/>
    <property type="match status" value="1"/>
</dbReference>
<evidence type="ECO:0000256" key="4">
    <source>
        <dbReference type="ARBA" id="ARBA00022723"/>
    </source>
</evidence>
<dbReference type="STRING" id="133385.A0A2T9Y0Z6"/>
<keyword evidence="3 8" id="KW-0812">Transmembrane</keyword>
<evidence type="ECO:0000256" key="6">
    <source>
        <dbReference type="ARBA" id="ARBA00023136"/>
    </source>
</evidence>
<dbReference type="InterPro" id="IPR018506">
    <property type="entry name" value="Cyt_B5_heme-BS"/>
</dbReference>
<keyword evidence="6 8" id="KW-0472">Membrane</keyword>
<dbReference type="PROSITE" id="PS50255">
    <property type="entry name" value="CYTOCHROME_B5_2"/>
    <property type="match status" value="1"/>
</dbReference>
<dbReference type="AlphaFoldDB" id="A0A2T9Y0Z6"/>
<feature type="domain" description="Cytochrome b5 heme-binding" evidence="9">
    <location>
        <begin position="1"/>
        <end position="76"/>
    </location>
</feature>
<dbReference type="GO" id="GO:0016020">
    <property type="term" value="C:membrane"/>
    <property type="evidence" value="ECO:0007669"/>
    <property type="project" value="UniProtKB-SubCell"/>
</dbReference>
<name>A0A2T9Y0Z6_9FUNG</name>
<evidence type="ECO:0000256" key="8">
    <source>
        <dbReference type="RuleBase" id="RU362121"/>
    </source>
</evidence>
<organism evidence="10 12">
    <name type="scientific">Smittium simulii</name>
    <dbReference type="NCBI Taxonomy" id="133385"/>
    <lineage>
        <taxon>Eukaryota</taxon>
        <taxon>Fungi</taxon>
        <taxon>Fungi incertae sedis</taxon>
        <taxon>Zoopagomycota</taxon>
        <taxon>Kickxellomycotina</taxon>
        <taxon>Harpellomycetes</taxon>
        <taxon>Harpellales</taxon>
        <taxon>Legeriomycetaceae</taxon>
        <taxon>Smittium</taxon>
    </lineage>
</organism>
<dbReference type="GO" id="GO:0046872">
    <property type="term" value="F:metal ion binding"/>
    <property type="evidence" value="ECO:0007669"/>
    <property type="project" value="UniProtKB-UniRule"/>
</dbReference>
<reference evidence="10 12" key="1">
    <citation type="journal article" date="2018" name="MBio">
        <title>Comparative Genomics Reveals the Core Gene Toolbox for the Fungus-Insect Symbiosis.</title>
        <authorList>
            <person name="Wang Y."/>
            <person name="Stata M."/>
            <person name="Wang W."/>
            <person name="Stajich J.E."/>
            <person name="White M.M."/>
            <person name="Moncalvo J.M."/>
        </authorList>
    </citation>
    <scope>NUCLEOTIDE SEQUENCE [LARGE SCALE GENOMIC DNA]</scope>
    <source>
        <strain evidence="10 12">SWE-8-4</strain>
    </source>
</reference>
<proteinExistence type="inferred from homology"/>
<dbReference type="FunFam" id="3.10.120.10:FF:000002">
    <property type="entry name" value="Cytochrome b5 type B"/>
    <property type="match status" value="1"/>
</dbReference>
<keyword evidence="5 8" id="KW-0408">Iron</keyword>
<keyword evidence="8" id="KW-1133">Transmembrane helix</keyword>
<feature type="transmembrane region" description="Helical" evidence="8">
    <location>
        <begin position="97"/>
        <end position="116"/>
    </location>
</feature>
<dbReference type="OrthoDB" id="260519at2759"/>
<evidence type="ECO:0000259" key="9">
    <source>
        <dbReference type="PROSITE" id="PS50255"/>
    </source>
</evidence>
<sequence length="117" mass="13226">MSYKAEEIEQHNKRSDAWITIDRKVYDVTKFIEEHPGGEETILENAGSDATDNFNDIGHSEDAKELLKKFYLGELEGRVPTANSPYKVDPISKPPNTQWLVVAFGVLGVFVAYMYLS</sequence>
<evidence type="ECO:0000256" key="2">
    <source>
        <dbReference type="ARBA" id="ARBA00022617"/>
    </source>
</evidence>
<dbReference type="Gene3D" id="3.10.120.10">
    <property type="entry name" value="Cytochrome b5-like heme/steroid binding domain"/>
    <property type="match status" value="1"/>
</dbReference>
<dbReference type="InterPro" id="IPR036400">
    <property type="entry name" value="Cyt_B5-like_heme/steroid_sf"/>
</dbReference>
<evidence type="ECO:0000256" key="7">
    <source>
        <dbReference type="ARBA" id="ARBA00038168"/>
    </source>
</evidence>
<dbReference type="EMBL" id="MBFR01000748">
    <property type="protein sequence ID" value="PVU85998.1"/>
    <property type="molecule type" value="Genomic_DNA"/>
</dbReference>
<evidence type="ECO:0000313" key="10">
    <source>
        <dbReference type="EMBL" id="PVU85998.1"/>
    </source>
</evidence>
<accession>A0A2T9Y0Z6</accession>